<evidence type="ECO:0000256" key="12">
    <source>
        <dbReference type="SAM" id="Phobius"/>
    </source>
</evidence>
<protein>
    <submittedName>
        <fullName evidence="13">CDP-alcohol phosphatidyltransferase family protein</fullName>
    </submittedName>
</protein>
<evidence type="ECO:0000256" key="5">
    <source>
        <dbReference type="ARBA" id="ARBA00022692"/>
    </source>
</evidence>
<reference evidence="13" key="2">
    <citation type="journal article" date="2021" name="PeerJ">
        <title>Extensive microbial diversity within the chicken gut microbiome revealed by metagenomics and culture.</title>
        <authorList>
            <person name="Gilroy R."/>
            <person name="Ravi A."/>
            <person name="Getino M."/>
            <person name="Pursley I."/>
            <person name="Horton D.L."/>
            <person name="Alikhan N.F."/>
            <person name="Baker D."/>
            <person name="Gharbi K."/>
            <person name="Hall N."/>
            <person name="Watson M."/>
            <person name="Adriaenssens E.M."/>
            <person name="Foster-Nyarko E."/>
            <person name="Jarju S."/>
            <person name="Secka A."/>
            <person name="Antonio M."/>
            <person name="Oren A."/>
            <person name="Chaudhuri R.R."/>
            <person name="La Ragione R."/>
            <person name="Hildebrand F."/>
            <person name="Pallen M.J."/>
        </authorList>
    </citation>
    <scope>NUCLEOTIDE SEQUENCE</scope>
    <source>
        <strain evidence="13">1370</strain>
    </source>
</reference>
<proteinExistence type="inferred from homology"/>
<evidence type="ECO:0000313" key="13">
    <source>
        <dbReference type="EMBL" id="HIV10653.1"/>
    </source>
</evidence>
<evidence type="ECO:0000256" key="1">
    <source>
        <dbReference type="ARBA" id="ARBA00004141"/>
    </source>
</evidence>
<evidence type="ECO:0000256" key="11">
    <source>
        <dbReference type="RuleBase" id="RU003750"/>
    </source>
</evidence>
<keyword evidence="4 11" id="KW-0808">Transferase</keyword>
<keyword evidence="8 12" id="KW-0472">Membrane</keyword>
<comment type="similarity">
    <text evidence="2 11">Belongs to the CDP-alcohol phosphatidyltransferase class-I family.</text>
</comment>
<dbReference type="Pfam" id="PF01066">
    <property type="entry name" value="CDP-OH_P_transf"/>
    <property type="match status" value="1"/>
</dbReference>
<comment type="subcellular location">
    <subcellularLocation>
        <location evidence="1">Membrane</location>
        <topology evidence="1">Multi-pass membrane protein</topology>
    </subcellularLocation>
</comment>
<feature type="transmembrane region" description="Helical" evidence="12">
    <location>
        <begin position="141"/>
        <end position="160"/>
    </location>
</feature>
<keyword evidence="5 12" id="KW-0812">Transmembrane</keyword>
<feature type="transmembrane region" description="Helical" evidence="12">
    <location>
        <begin position="108"/>
        <end position="129"/>
    </location>
</feature>
<evidence type="ECO:0000256" key="7">
    <source>
        <dbReference type="ARBA" id="ARBA00023098"/>
    </source>
</evidence>
<dbReference type="GO" id="GO:0008654">
    <property type="term" value="P:phospholipid biosynthetic process"/>
    <property type="evidence" value="ECO:0007669"/>
    <property type="project" value="UniProtKB-KW"/>
</dbReference>
<feature type="transmembrane region" description="Helical" evidence="12">
    <location>
        <begin position="83"/>
        <end position="102"/>
    </location>
</feature>
<dbReference type="InterPro" id="IPR050324">
    <property type="entry name" value="CDP-alcohol_PTase-I"/>
</dbReference>
<keyword evidence="6 12" id="KW-1133">Transmembrane helix</keyword>
<reference evidence="13" key="1">
    <citation type="submission" date="2020-10" db="EMBL/GenBank/DDBJ databases">
        <authorList>
            <person name="Gilroy R."/>
        </authorList>
    </citation>
    <scope>NUCLEOTIDE SEQUENCE</scope>
    <source>
        <strain evidence="13">1370</strain>
    </source>
</reference>
<keyword evidence="7" id="KW-0443">Lipid metabolism</keyword>
<feature type="transmembrane region" description="Helical" evidence="12">
    <location>
        <begin position="21"/>
        <end position="43"/>
    </location>
</feature>
<keyword evidence="10" id="KW-1208">Phospholipid metabolism</keyword>
<dbReference type="Gene3D" id="1.20.120.1760">
    <property type="match status" value="1"/>
</dbReference>
<dbReference type="InterPro" id="IPR000462">
    <property type="entry name" value="CDP-OH_P_trans"/>
</dbReference>
<keyword evidence="3" id="KW-0444">Lipid biosynthesis</keyword>
<evidence type="ECO:0000256" key="8">
    <source>
        <dbReference type="ARBA" id="ARBA00023136"/>
    </source>
</evidence>
<organism evidence="13 14">
    <name type="scientific">Candidatus Faeciplasma avium</name>
    <dbReference type="NCBI Taxonomy" id="2840798"/>
    <lineage>
        <taxon>Bacteria</taxon>
        <taxon>Bacillati</taxon>
        <taxon>Bacillota</taxon>
        <taxon>Clostridia</taxon>
        <taxon>Eubacteriales</taxon>
        <taxon>Oscillospiraceae</taxon>
        <taxon>Oscillospiraceae incertae sedis</taxon>
        <taxon>Candidatus Faeciplasma</taxon>
    </lineage>
</organism>
<sequence length="202" mass="22415">MTGSISMSISTGQDGKRRKSGIFTLPNMLTMSRILGAVLLFFIEPLSLWFYIIYTAAGITDLLDGFIARITHSQSELGSQLDSVADLILYICLALRILPELYLRLPRVIWAAVATVLAIRLSAYITAYLKFGRFASIHTYLNKLTSAAVFLIPYALLLGVETAYCWTGAVISFLASLEELVIHLISRDYPSGKKSLFLHSKK</sequence>
<dbReference type="PANTHER" id="PTHR14269">
    <property type="entry name" value="CDP-DIACYLGLYCEROL--GLYCEROL-3-PHOSPHATE 3-PHOSPHATIDYLTRANSFERASE-RELATED"/>
    <property type="match status" value="1"/>
</dbReference>
<dbReference type="Proteomes" id="UP000823960">
    <property type="component" value="Unassembled WGS sequence"/>
</dbReference>
<evidence type="ECO:0000256" key="10">
    <source>
        <dbReference type="ARBA" id="ARBA00023264"/>
    </source>
</evidence>
<dbReference type="GO" id="GO:0016020">
    <property type="term" value="C:membrane"/>
    <property type="evidence" value="ECO:0007669"/>
    <property type="project" value="UniProtKB-SubCell"/>
</dbReference>
<evidence type="ECO:0000256" key="4">
    <source>
        <dbReference type="ARBA" id="ARBA00022679"/>
    </source>
</evidence>
<evidence type="ECO:0000313" key="14">
    <source>
        <dbReference type="Proteomes" id="UP000823960"/>
    </source>
</evidence>
<feature type="transmembrane region" description="Helical" evidence="12">
    <location>
        <begin position="49"/>
        <end position="71"/>
    </location>
</feature>
<dbReference type="PROSITE" id="PS00379">
    <property type="entry name" value="CDP_ALCOHOL_P_TRANSF"/>
    <property type="match status" value="1"/>
</dbReference>
<evidence type="ECO:0000256" key="9">
    <source>
        <dbReference type="ARBA" id="ARBA00023209"/>
    </source>
</evidence>
<dbReference type="GO" id="GO:0016780">
    <property type="term" value="F:phosphotransferase activity, for other substituted phosphate groups"/>
    <property type="evidence" value="ECO:0007669"/>
    <property type="project" value="InterPro"/>
</dbReference>
<dbReference type="EMBL" id="DVOL01000040">
    <property type="protein sequence ID" value="HIV10653.1"/>
    <property type="molecule type" value="Genomic_DNA"/>
</dbReference>
<gene>
    <name evidence="13" type="ORF">IAD28_03025</name>
</gene>
<evidence type="ECO:0000256" key="2">
    <source>
        <dbReference type="ARBA" id="ARBA00010441"/>
    </source>
</evidence>
<dbReference type="InterPro" id="IPR043130">
    <property type="entry name" value="CDP-OH_PTrfase_TM_dom"/>
</dbReference>
<accession>A0A9D1NQW9</accession>
<comment type="caution">
    <text evidence="13">The sequence shown here is derived from an EMBL/GenBank/DDBJ whole genome shotgun (WGS) entry which is preliminary data.</text>
</comment>
<name>A0A9D1NQW9_9FIRM</name>
<evidence type="ECO:0000256" key="6">
    <source>
        <dbReference type="ARBA" id="ARBA00022989"/>
    </source>
</evidence>
<dbReference type="InterPro" id="IPR048254">
    <property type="entry name" value="CDP_ALCOHOL_P_TRANSF_CS"/>
</dbReference>
<evidence type="ECO:0000256" key="3">
    <source>
        <dbReference type="ARBA" id="ARBA00022516"/>
    </source>
</evidence>
<dbReference type="AlphaFoldDB" id="A0A9D1NQW9"/>
<keyword evidence="9" id="KW-0594">Phospholipid biosynthesis</keyword>